<reference evidence="6 7" key="1">
    <citation type="submission" date="2025-04" db="UniProtKB">
        <authorList>
            <consortium name="RefSeq"/>
        </authorList>
    </citation>
    <scope>IDENTIFICATION</scope>
    <source>
        <tissue evidence="6 7">Sperm</tissue>
    </source>
</reference>
<dbReference type="RefSeq" id="XP_032819066.1">
    <property type="nucleotide sequence ID" value="XM_032963175.1"/>
</dbReference>
<keyword evidence="3" id="KW-0539">Nucleus</keyword>
<dbReference type="RefSeq" id="XP_032819067.1">
    <property type="nucleotide sequence ID" value="XM_032963176.1"/>
</dbReference>
<dbReference type="PANTHER" id="PTHR28615">
    <property type="entry name" value="PAK4-INHIBITOR INKA1-RELATED"/>
    <property type="match status" value="1"/>
</dbReference>
<gene>
    <name evidence="6 7 8" type="primary">LOC116947436</name>
</gene>
<evidence type="ECO:0000313" key="5">
    <source>
        <dbReference type="Proteomes" id="UP001318040"/>
    </source>
</evidence>
<dbReference type="KEGG" id="pmrn:116947436"/>
<name>A0AAJ7X2N1_PETMA</name>
<dbReference type="GO" id="GO:0005634">
    <property type="term" value="C:nucleus"/>
    <property type="evidence" value="ECO:0007669"/>
    <property type="project" value="UniProtKB-SubCell"/>
</dbReference>
<comment type="similarity">
    <text evidence="2">Belongs to the INKA family.</text>
</comment>
<evidence type="ECO:0000313" key="7">
    <source>
        <dbReference type="RefSeq" id="XP_032819067.1"/>
    </source>
</evidence>
<evidence type="ECO:0000313" key="6">
    <source>
        <dbReference type="RefSeq" id="XP_032819066.1"/>
    </source>
</evidence>
<evidence type="ECO:0000256" key="1">
    <source>
        <dbReference type="ARBA" id="ARBA00004123"/>
    </source>
</evidence>
<dbReference type="RefSeq" id="XP_032819068.1">
    <property type="nucleotide sequence ID" value="XM_032963177.1"/>
</dbReference>
<dbReference type="Proteomes" id="UP001318040">
    <property type="component" value="Chromosome 30"/>
</dbReference>
<dbReference type="InterPro" id="IPR039201">
    <property type="entry name" value="Inka"/>
</dbReference>
<proteinExistence type="inferred from homology"/>
<protein>
    <submittedName>
        <fullName evidence="6 7">PAK4-inhibitor INKA2-like</fullName>
    </submittedName>
</protein>
<dbReference type="InterPro" id="IPR029267">
    <property type="entry name" value="FAM212"/>
</dbReference>
<dbReference type="PANTHER" id="PTHR28615:SF2">
    <property type="entry name" value="PAK4-INHIBITOR INKA2"/>
    <property type="match status" value="1"/>
</dbReference>
<evidence type="ECO:0000256" key="3">
    <source>
        <dbReference type="ARBA" id="ARBA00023242"/>
    </source>
</evidence>
<sequence>MDTMMQALKDLKLLQLQTSMDSGGTASVADAAAAAAAAHKRGLHQATYPTPPNHVSSTSCNSCTRNSFRREESDTCHHWASRAEDGPSNVRRADWTACLLSAEGRKRQPIVLGDNSFADLITDWIEAAEPPSEKLPSSSVKASSPLESCKRLFGMGGSLQRKLSSLRPGRKVHSKAYKVRDGEQAVRKHPTEQLKAEARKCQAPYDLFNSHARCQAARVHKAL</sequence>
<accession>A0AAJ7X2N1</accession>
<dbReference type="AlphaFoldDB" id="A0AAJ7X2N1"/>
<evidence type="ECO:0000259" key="4">
    <source>
        <dbReference type="Pfam" id="PF15342"/>
    </source>
</evidence>
<dbReference type="GO" id="GO:0019901">
    <property type="term" value="F:protein kinase binding"/>
    <property type="evidence" value="ECO:0007669"/>
    <property type="project" value="TreeGrafter"/>
</dbReference>
<comment type="subcellular location">
    <subcellularLocation>
        <location evidence="1">Nucleus</location>
    </subcellularLocation>
</comment>
<evidence type="ECO:0000313" key="8">
    <source>
        <dbReference type="RefSeq" id="XP_032819068.1"/>
    </source>
</evidence>
<dbReference type="GO" id="GO:0030291">
    <property type="term" value="F:protein serine/threonine kinase inhibitor activity"/>
    <property type="evidence" value="ECO:0007669"/>
    <property type="project" value="InterPro"/>
</dbReference>
<dbReference type="Gene3D" id="3.30.200.20">
    <property type="entry name" value="Phosphorylase Kinase, domain 1"/>
    <property type="match status" value="1"/>
</dbReference>
<dbReference type="GeneID" id="116947436"/>
<dbReference type="Pfam" id="PF15342">
    <property type="entry name" value="FAM212"/>
    <property type="match status" value="1"/>
</dbReference>
<evidence type="ECO:0000256" key="2">
    <source>
        <dbReference type="ARBA" id="ARBA00008302"/>
    </source>
</evidence>
<feature type="domain" description="FAM212" evidence="4">
    <location>
        <begin position="85"/>
        <end position="128"/>
    </location>
</feature>
<keyword evidence="5" id="KW-1185">Reference proteome</keyword>
<organism evidence="5 6">
    <name type="scientific">Petromyzon marinus</name>
    <name type="common">Sea lamprey</name>
    <dbReference type="NCBI Taxonomy" id="7757"/>
    <lineage>
        <taxon>Eukaryota</taxon>
        <taxon>Metazoa</taxon>
        <taxon>Chordata</taxon>
        <taxon>Craniata</taxon>
        <taxon>Vertebrata</taxon>
        <taxon>Cyclostomata</taxon>
        <taxon>Hyperoartia</taxon>
        <taxon>Petromyzontiformes</taxon>
        <taxon>Petromyzontidae</taxon>
        <taxon>Petromyzon</taxon>
    </lineage>
</organism>